<dbReference type="OrthoDB" id="9795302at2"/>
<dbReference type="PROSITE" id="PS51379">
    <property type="entry name" value="4FE4S_FER_2"/>
    <property type="match status" value="2"/>
</dbReference>
<keyword evidence="1" id="KW-0479">Metal-binding</keyword>
<feature type="region of interest" description="Disordered" evidence="4">
    <location>
        <begin position="373"/>
        <end position="392"/>
    </location>
</feature>
<dbReference type="SUPFAM" id="SSF46548">
    <property type="entry name" value="alpha-helical ferredoxin"/>
    <property type="match status" value="1"/>
</dbReference>
<dbReference type="STRING" id="1765722.AT728_40005"/>
<organism evidence="6 7">
    <name type="scientific">Streptomyces silvensis</name>
    <dbReference type="NCBI Taxonomy" id="1765722"/>
    <lineage>
        <taxon>Bacteria</taxon>
        <taxon>Bacillati</taxon>
        <taxon>Actinomycetota</taxon>
        <taxon>Actinomycetes</taxon>
        <taxon>Kitasatosporales</taxon>
        <taxon>Streptomycetaceae</taxon>
        <taxon>Streptomyces</taxon>
    </lineage>
</organism>
<dbReference type="InterPro" id="IPR017900">
    <property type="entry name" value="4Fe4S_Fe_S_CS"/>
</dbReference>
<feature type="domain" description="4Fe-4S ferredoxin-type" evidence="5">
    <location>
        <begin position="256"/>
        <end position="287"/>
    </location>
</feature>
<dbReference type="Gene3D" id="1.10.1060.10">
    <property type="entry name" value="Alpha-helical ferredoxin"/>
    <property type="match status" value="1"/>
</dbReference>
<keyword evidence="7" id="KW-1185">Reference proteome</keyword>
<evidence type="ECO:0000256" key="3">
    <source>
        <dbReference type="ARBA" id="ARBA00023014"/>
    </source>
</evidence>
<keyword evidence="3" id="KW-0411">Iron-sulfur</keyword>
<dbReference type="PANTHER" id="PTHR40447">
    <property type="entry name" value="ANAEROBIC SULFITE REDUCTASE SUBUNIT A"/>
    <property type="match status" value="1"/>
</dbReference>
<dbReference type="AlphaFoldDB" id="A0A0W7WQS1"/>
<dbReference type="PROSITE" id="PS00198">
    <property type="entry name" value="4FE4S_FER_1"/>
    <property type="match status" value="2"/>
</dbReference>
<evidence type="ECO:0000259" key="5">
    <source>
        <dbReference type="PROSITE" id="PS51379"/>
    </source>
</evidence>
<evidence type="ECO:0000256" key="2">
    <source>
        <dbReference type="ARBA" id="ARBA00023004"/>
    </source>
</evidence>
<evidence type="ECO:0000256" key="1">
    <source>
        <dbReference type="ARBA" id="ARBA00022723"/>
    </source>
</evidence>
<comment type="caution">
    <text evidence="6">The sequence shown here is derived from an EMBL/GenBank/DDBJ whole genome shotgun (WGS) entry which is preliminary data.</text>
</comment>
<dbReference type="Proteomes" id="UP000054804">
    <property type="component" value="Unassembled WGS sequence"/>
</dbReference>
<dbReference type="EMBL" id="LOCL01000085">
    <property type="protein sequence ID" value="KUF12908.1"/>
    <property type="molecule type" value="Genomic_DNA"/>
</dbReference>
<accession>A0A0W7WQS1</accession>
<protein>
    <submittedName>
        <fullName evidence="6">4Fe-4S ferredoxin</fullName>
    </submittedName>
</protein>
<evidence type="ECO:0000256" key="4">
    <source>
        <dbReference type="SAM" id="MobiDB-lite"/>
    </source>
</evidence>
<gene>
    <name evidence="6" type="ORF">AT728_40005</name>
</gene>
<feature type="domain" description="4Fe-4S ferredoxin-type" evidence="5">
    <location>
        <begin position="337"/>
        <end position="365"/>
    </location>
</feature>
<evidence type="ECO:0000313" key="6">
    <source>
        <dbReference type="EMBL" id="KUF12908.1"/>
    </source>
</evidence>
<dbReference type="InterPro" id="IPR009051">
    <property type="entry name" value="Helical_ferredxn"/>
</dbReference>
<evidence type="ECO:0000313" key="7">
    <source>
        <dbReference type="Proteomes" id="UP000054804"/>
    </source>
</evidence>
<dbReference type="GO" id="GO:0051536">
    <property type="term" value="F:iron-sulfur cluster binding"/>
    <property type="evidence" value="ECO:0007669"/>
    <property type="project" value="UniProtKB-KW"/>
</dbReference>
<dbReference type="InterPro" id="IPR017896">
    <property type="entry name" value="4Fe4S_Fe-S-bd"/>
</dbReference>
<dbReference type="Pfam" id="PF17179">
    <property type="entry name" value="Fer4_22"/>
    <property type="match status" value="1"/>
</dbReference>
<proteinExistence type="predicted"/>
<keyword evidence="2" id="KW-0408">Iron</keyword>
<sequence>MAATETTAVLDQEGLADLVATLVTDGRTVVGPTVRDGAVVLAELTSAGELPYGWGVELAAGRYRLKRREDGAAFAHSVGPQSWKSFLHPQREQLWSAERGPDGVPVYTEDRSEPPAYAFLGVRPCDLRAIALQDRVLRGGRYPDRGYQRRRRGVLLIAAECTEPGATCFCASVGGDPSADADFDLALTEVVDEQGHRFFVRVGSEEGARLLARVPHRQADVTTEALARASVDAARSRMGRSLPVRDLRQLLGGSATADHWDDIASRCLSCANCTLVCPTCFCTTTEEVTDLTGDHAERWQRWDSCFDVDFSLLHGGPVRASTRSRYRQWLTHKFSSWHEQFGSGGCVGCGRCIAWCPAGIDITEEITALSTEHDAKASSAVPVPHSERKAQS</sequence>
<name>A0A0W7WQS1_9ACTN</name>
<dbReference type="PANTHER" id="PTHR40447:SF1">
    <property type="entry name" value="ANAEROBIC SULFITE REDUCTASE SUBUNIT A"/>
    <property type="match status" value="1"/>
</dbReference>
<dbReference type="GO" id="GO:0046872">
    <property type="term" value="F:metal ion binding"/>
    <property type="evidence" value="ECO:0007669"/>
    <property type="project" value="UniProtKB-KW"/>
</dbReference>
<reference evidence="6 7" key="1">
    <citation type="submission" date="2015-12" db="EMBL/GenBank/DDBJ databases">
        <title>Draft genome sequence of Streptomyces silvensis ATCC 53525, a producer of novel hormone antagonists.</title>
        <authorList>
            <person name="Johnston C.W."/>
            <person name="Li Y."/>
            <person name="Magarvey N.A."/>
        </authorList>
    </citation>
    <scope>NUCLEOTIDE SEQUENCE [LARGE SCALE GENOMIC DNA]</scope>
    <source>
        <strain evidence="6 7">ATCC 53525</strain>
    </source>
</reference>
<dbReference type="RefSeq" id="WP_058852867.1">
    <property type="nucleotide sequence ID" value="NZ_LOCL01000085.1"/>
</dbReference>